<evidence type="ECO:0000256" key="1">
    <source>
        <dbReference type="ARBA" id="ARBA00004781"/>
    </source>
</evidence>
<dbReference type="GO" id="GO:0005829">
    <property type="term" value="C:cytosol"/>
    <property type="evidence" value="ECO:0007669"/>
    <property type="project" value="TreeGrafter"/>
</dbReference>
<dbReference type="Proteomes" id="UP000295729">
    <property type="component" value="Unassembled WGS sequence"/>
</dbReference>
<dbReference type="RefSeq" id="WP_133562166.1">
    <property type="nucleotide sequence ID" value="NZ_SNZA01000003.1"/>
</dbReference>
<dbReference type="UniPathway" id="UPA00281"/>
<organism evidence="8 9">
    <name type="scientific">Marinomonas communis</name>
    <dbReference type="NCBI Taxonomy" id="28254"/>
    <lineage>
        <taxon>Bacteria</taxon>
        <taxon>Pseudomonadati</taxon>
        <taxon>Pseudomonadota</taxon>
        <taxon>Gammaproteobacteria</taxon>
        <taxon>Oceanospirillales</taxon>
        <taxon>Oceanospirillaceae</taxon>
        <taxon>Marinomonas</taxon>
    </lineage>
</organism>
<dbReference type="EMBL" id="SNZA01000003">
    <property type="protein sequence ID" value="TDR13099.1"/>
    <property type="molecule type" value="Genomic_DNA"/>
</dbReference>
<feature type="domain" description="RmlD-like substrate binding" evidence="7">
    <location>
        <begin position="3"/>
        <end position="286"/>
    </location>
</feature>
<name>A0A4R6X5H0_9GAMM</name>
<evidence type="ECO:0000313" key="8">
    <source>
        <dbReference type="EMBL" id="TDR13099.1"/>
    </source>
</evidence>
<comment type="caution">
    <text evidence="8">The sequence shown here is derived from an EMBL/GenBank/DDBJ whole genome shotgun (WGS) entry which is preliminary data.</text>
</comment>
<dbReference type="InterPro" id="IPR005913">
    <property type="entry name" value="dTDP_dehydrorham_reduct"/>
</dbReference>
<dbReference type="Gene3D" id="3.40.50.720">
    <property type="entry name" value="NAD(P)-binding Rossmann-like Domain"/>
    <property type="match status" value="1"/>
</dbReference>
<dbReference type="InterPro" id="IPR036291">
    <property type="entry name" value="NAD(P)-bd_dom_sf"/>
</dbReference>
<evidence type="ECO:0000259" key="7">
    <source>
        <dbReference type="Pfam" id="PF04321"/>
    </source>
</evidence>
<evidence type="ECO:0000313" key="9">
    <source>
        <dbReference type="Proteomes" id="UP000295729"/>
    </source>
</evidence>
<comment type="catalytic activity">
    <reaction evidence="5 6">
        <text>dTDP-beta-L-rhamnose + NADP(+) = dTDP-4-dehydro-beta-L-rhamnose + NADPH + H(+)</text>
        <dbReference type="Rhea" id="RHEA:21796"/>
        <dbReference type="ChEBI" id="CHEBI:15378"/>
        <dbReference type="ChEBI" id="CHEBI:57510"/>
        <dbReference type="ChEBI" id="CHEBI:57783"/>
        <dbReference type="ChEBI" id="CHEBI:58349"/>
        <dbReference type="ChEBI" id="CHEBI:62830"/>
        <dbReference type="EC" id="1.1.1.133"/>
    </reaction>
</comment>
<dbReference type="InterPro" id="IPR029903">
    <property type="entry name" value="RmlD-like-bd"/>
</dbReference>
<evidence type="ECO:0000256" key="5">
    <source>
        <dbReference type="ARBA" id="ARBA00048200"/>
    </source>
</evidence>
<dbReference type="CDD" id="cd05254">
    <property type="entry name" value="dTDP_HR_like_SDR_e"/>
    <property type="match status" value="1"/>
</dbReference>
<keyword evidence="6" id="KW-0521">NADP</keyword>
<dbReference type="GO" id="GO:0009243">
    <property type="term" value="P:O antigen biosynthetic process"/>
    <property type="evidence" value="ECO:0007669"/>
    <property type="project" value="UniProtKB-UniPathway"/>
</dbReference>
<dbReference type="GO" id="GO:0008831">
    <property type="term" value="F:dTDP-4-dehydrorhamnose reductase activity"/>
    <property type="evidence" value="ECO:0007669"/>
    <property type="project" value="UniProtKB-EC"/>
</dbReference>
<dbReference type="NCBIfam" id="TIGR01214">
    <property type="entry name" value="rmlD"/>
    <property type="match status" value="1"/>
</dbReference>
<proteinExistence type="inferred from homology"/>
<dbReference type="SUPFAM" id="SSF51735">
    <property type="entry name" value="NAD(P)-binding Rossmann-fold domains"/>
    <property type="match status" value="1"/>
</dbReference>
<evidence type="ECO:0000256" key="2">
    <source>
        <dbReference type="ARBA" id="ARBA00010944"/>
    </source>
</evidence>
<keyword evidence="9" id="KW-1185">Reference proteome</keyword>
<dbReference type="GO" id="GO:0019305">
    <property type="term" value="P:dTDP-rhamnose biosynthetic process"/>
    <property type="evidence" value="ECO:0007669"/>
    <property type="project" value="UniProtKB-UniPathway"/>
</dbReference>
<comment type="function">
    <text evidence="6">Catalyzes the reduction of dTDP-6-deoxy-L-lyxo-4-hexulose to yield dTDP-L-rhamnose.</text>
</comment>
<keyword evidence="6" id="KW-0560">Oxidoreductase</keyword>
<dbReference type="EC" id="1.1.1.133" evidence="3 6"/>
<comment type="cofactor">
    <cofactor evidence="6">
        <name>Mg(2+)</name>
        <dbReference type="ChEBI" id="CHEBI:18420"/>
    </cofactor>
    <text evidence="6">Binds 1 Mg(2+) ion per monomer.</text>
</comment>
<dbReference type="AlphaFoldDB" id="A0A4R6X5H0"/>
<dbReference type="Pfam" id="PF04321">
    <property type="entry name" value="RmlD_sub_bind"/>
    <property type="match status" value="1"/>
</dbReference>
<comment type="similarity">
    <text evidence="2 6">Belongs to the dTDP-4-dehydrorhamnose reductase family.</text>
</comment>
<dbReference type="OrthoDB" id="9803892at2"/>
<evidence type="ECO:0000256" key="6">
    <source>
        <dbReference type="RuleBase" id="RU364082"/>
    </source>
</evidence>
<evidence type="ECO:0000256" key="4">
    <source>
        <dbReference type="ARBA" id="ARBA00017099"/>
    </source>
</evidence>
<accession>A0A4R6X5H0</accession>
<dbReference type="Gene3D" id="3.90.25.10">
    <property type="entry name" value="UDP-galactose 4-epimerase, domain 1"/>
    <property type="match status" value="1"/>
</dbReference>
<comment type="pathway">
    <text evidence="1 6">Carbohydrate biosynthesis; dTDP-L-rhamnose biosynthesis.</text>
</comment>
<reference evidence="8 9" key="1">
    <citation type="submission" date="2019-03" db="EMBL/GenBank/DDBJ databases">
        <title>Genomic Encyclopedia of Type Strains, Phase IV (KMG-IV): sequencing the most valuable type-strain genomes for metagenomic binning, comparative biology and taxonomic classification.</title>
        <authorList>
            <person name="Goeker M."/>
        </authorList>
    </citation>
    <scope>NUCLEOTIDE SEQUENCE [LARGE SCALE GENOMIC DNA]</scope>
    <source>
        <strain evidence="8 9">DSM 5604</strain>
    </source>
</reference>
<sequence>MKRVLITGCNGQVGFCLTEMLAGKVELLALDRHALDITNKKDVFEIVTEFKPDYLLNAAAYTAVDQAEIDVDLAFSINHKGPMNLAEASESVGATMLHISTDYVFKGDALEPYSEKDKVEPKGVYGKSKLEGEKAVAEYCEKHLILRTAWVFGGHGNNFVKTMLRLSRDRNEISIVSDQFGGPTYAGDIAQALISMIEYIDAGNTPEWGVYHFSGEPYVSWFEFANSIFKSAVDAKLLDKMPVLKPISSAEFLTKADRPSNSRLNCQKIHKQFNVPPSDWLLEIKNIKSYW</sequence>
<dbReference type="PANTHER" id="PTHR10491">
    <property type="entry name" value="DTDP-4-DEHYDRORHAMNOSE REDUCTASE"/>
    <property type="match status" value="1"/>
</dbReference>
<protein>
    <recommendedName>
        <fullName evidence="4 6">dTDP-4-dehydrorhamnose reductase</fullName>
        <ecNumber evidence="3 6">1.1.1.133</ecNumber>
    </recommendedName>
</protein>
<dbReference type="UniPathway" id="UPA00124"/>
<gene>
    <name evidence="8" type="ORF">C8D85_1973</name>
</gene>
<evidence type="ECO:0000256" key="3">
    <source>
        <dbReference type="ARBA" id="ARBA00012929"/>
    </source>
</evidence>
<dbReference type="PANTHER" id="PTHR10491:SF4">
    <property type="entry name" value="METHIONINE ADENOSYLTRANSFERASE 2 SUBUNIT BETA"/>
    <property type="match status" value="1"/>
</dbReference>